<protein>
    <submittedName>
        <fullName evidence="9">Vitamin B12 transporter BtuB</fullName>
    </submittedName>
</protein>
<dbReference type="PROSITE" id="PS52016">
    <property type="entry name" value="TONB_DEPENDENT_REC_3"/>
    <property type="match status" value="1"/>
</dbReference>
<accession>A0A1J5SG91</accession>
<evidence type="ECO:0000256" key="5">
    <source>
        <dbReference type="ARBA" id="ARBA00023136"/>
    </source>
</evidence>
<dbReference type="Gene3D" id="2.40.170.20">
    <property type="entry name" value="TonB-dependent receptor, beta-barrel domain"/>
    <property type="match status" value="1"/>
</dbReference>
<evidence type="ECO:0000256" key="2">
    <source>
        <dbReference type="ARBA" id="ARBA00022448"/>
    </source>
</evidence>
<evidence type="ECO:0000259" key="8">
    <source>
        <dbReference type="Pfam" id="PF07715"/>
    </source>
</evidence>
<organism evidence="9">
    <name type="scientific">mine drainage metagenome</name>
    <dbReference type="NCBI Taxonomy" id="410659"/>
    <lineage>
        <taxon>unclassified sequences</taxon>
        <taxon>metagenomes</taxon>
        <taxon>ecological metagenomes</taxon>
    </lineage>
</organism>
<sequence>MNQLRSRKKAVSRVALSAAFVVGLASVSALAQQTQTTKDSSQKASSDQAAISMDKFVVTGSHLPMAADQVAIPVTTLDTQDIQQSGESISTLDMLRKIAPEITGVGSENATINTATTYGGASISIHGMPVLVLINGRRIATSSAEAVGGSRFVDLNMIPASAIQRIDVLKDGASAIYGSDAVGGVVNVITKSDYNGWEAGAHYGYSPSKGRYAERSAYLTGGVSNGKTSITVSLEYAKHDPIYFSSKPYTNPYYVSEYYPGIIDIYNLATGVDEDYQLNPKYNAPPGGAQYTIDQLVQMGYYTDLGSDANPAVVKKIQQGFNLADKQTLIQSLKRSNLTLSASHKIFDDKLEMFGDLEYSNTLTMSSLNAQPIYPYVSTPYTDTWYVGSTPPPPGTQYVPVTIPGNPFSAAWINQASDNNTGYGVMAHNRFVQYPRVFNNDSTLVRVAGGFKGQINDNYSWEIGGTLSRYTINYTNENLINTVSFLDALAQGQLNPFALTQPAGVLPGNILGTGWMHGISSLGEGDILFRGTPFELPAGKLSFAVGASYTREVLNATADLNSTTQGWMNSPSILPINKQRKENAVFAEVSVPIVSKDQHIPGIYSLSTDLAWRFEHYTQVGNSTVPKVSLKYLPFDNTFSLRFSAGKSFLAPQLYDLYGPVNTGSSQSITYIPYGSTTPQSNVQFQAGGGSNPDLKPSTASTWSAGFGYTPKQVKGLSITFDYFQSHWSGIFGYPNQQTIVQDVENKGAASSYANFVHFGSLNGTPVTAPGQISAHPKAAVWINAPLLNLGGQLVKGFDATVSYEHHTDTIGRFTVASTVSAYNSFQLQEMPTDPYYNYVGTASQNEFTVPRWRTYSTLTWLYKSWTFDMAHTYVPTVQDIGSGGAGASAPVGVSAYQQFDFAVKYDFNGSNLGHYFDGLSVRLGINNAFNKMPPVALNAMQDTNSDVGFYGAVGRMVYVDASYKF</sequence>
<feature type="domain" description="TonB-dependent receptor plug" evidence="8">
    <location>
        <begin position="69"/>
        <end position="185"/>
    </location>
</feature>
<dbReference type="InterPro" id="IPR036942">
    <property type="entry name" value="Beta-barrel_TonB_sf"/>
</dbReference>
<dbReference type="GO" id="GO:0009279">
    <property type="term" value="C:cell outer membrane"/>
    <property type="evidence" value="ECO:0007669"/>
    <property type="project" value="UniProtKB-SubCell"/>
</dbReference>
<dbReference type="InterPro" id="IPR037066">
    <property type="entry name" value="Plug_dom_sf"/>
</dbReference>
<keyword evidence="2" id="KW-0813">Transport</keyword>
<dbReference type="PANTHER" id="PTHR47234:SF2">
    <property type="entry name" value="TONB-DEPENDENT RECEPTOR"/>
    <property type="match status" value="1"/>
</dbReference>
<dbReference type="InterPro" id="IPR039426">
    <property type="entry name" value="TonB-dep_rcpt-like"/>
</dbReference>
<evidence type="ECO:0000259" key="7">
    <source>
        <dbReference type="Pfam" id="PF00593"/>
    </source>
</evidence>
<keyword evidence="5" id="KW-0472">Membrane</keyword>
<evidence type="ECO:0000256" key="6">
    <source>
        <dbReference type="ARBA" id="ARBA00023237"/>
    </source>
</evidence>
<reference evidence="9" key="1">
    <citation type="submission" date="2016-10" db="EMBL/GenBank/DDBJ databases">
        <title>Sequence of Gallionella enrichment culture.</title>
        <authorList>
            <person name="Poehlein A."/>
            <person name="Muehling M."/>
            <person name="Daniel R."/>
        </authorList>
    </citation>
    <scope>NUCLEOTIDE SEQUENCE</scope>
</reference>
<name>A0A1J5SG91_9ZZZZ</name>
<keyword evidence="3" id="KW-0812">Transmembrane</keyword>
<evidence type="ECO:0000313" key="9">
    <source>
        <dbReference type="EMBL" id="OIR07394.1"/>
    </source>
</evidence>
<evidence type="ECO:0000256" key="1">
    <source>
        <dbReference type="ARBA" id="ARBA00004571"/>
    </source>
</evidence>
<dbReference type="InterPro" id="IPR012910">
    <property type="entry name" value="Plug_dom"/>
</dbReference>
<comment type="caution">
    <text evidence="9">The sequence shown here is derived from an EMBL/GenBank/DDBJ whole genome shotgun (WGS) entry which is preliminary data.</text>
</comment>
<keyword evidence="4" id="KW-0798">TonB box</keyword>
<dbReference type="SUPFAM" id="SSF56935">
    <property type="entry name" value="Porins"/>
    <property type="match status" value="1"/>
</dbReference>
<dbReference type="PANTHER" id="PTHR47234">
    <property type="match status" value="1"/>
</dbReference>
<dbReference type="InterPro" id="IPR000531">
    <property type="entry name" value="Beta-barrel_TonB"/>
</dbReference>
<evidence type="ECO:0000256" key="3">
    <source>
        <dbReference type="ARBA" id="ARBA00022692"/>
    </source>
</evidence>
<dbReference type="EMBL" id="MLJW01000037">
    <property type="protein sequence ID" value="OIR07394.1"/>
    <property type="molecule type" value="Genomic_DNA"/>
</dbReference>
<dbReference type="Pfam" id="PF00593">
    <property type="entry name" value="TonB_dep_Rec_b-barrel"/>
    <property type="match status" value="1"/>
</dbReference>
<dbReference type="Pfam" id="PF07715">
    <property type="entry name" value="Plug"/>
    <property type="match status" value="1"/>
</dbReference>
<dbReference type="Gene3D" id="2.170.130.10">
    <property type="entry name" value="TonB-dependent receptor, plug domain"/>
    <property type="match status" value="1"/>
</dbReference>
<feature type="domain" description="TonB-dependent receptor-like beta-barrel" evidence="7">
    <location>
        <begin position="409"/>
        <end position="928"/>
    </location>
</feature>
<proteinExistence type="predicted"/>
<keyword evidence="6" id="KW-0998">Cell outer membrane</keyword>
<dbReference type="AlphaFoldDB" id="A0A1J5SG91"/>
<comment type="subcellular location">
    <subcellularLocation>
        <location evidence="1">Cell outer membrane</location>
        <topology evidence="1">Multi-pass membrane protein</topology>
    </subcellularLocation>
</comment>
<evidence type="ECO:0000256" key="4">
    <source>
        <dbReference type="ARBA" id="ARBA00023077"/>
    </source>
</evidence>
<gene>
    <name evidence="9" type="primary">btuB_10</name>
    <name evidence="9" type="ORF">GALL_103510</name>
</gene>